<dbReference type="AlphaFoldDB" id="A0ABC9YX06"/>
<evidence type="ECO:0000313" key="7">
    <source>
        <dbReference type="EMBL" id="GAP29932.1"/>
    </source>
</evidence>
<dbReference type="EMBL" id="CP017839">
    <property type="protein sequence ID" value="APA98347.1"/>
    <property type="molecule type" value="Genomic_DNA"/>
</dbReference>
<reference evidence="6 9" key="3">
    <citation type="submission" date="2016-10" db="EMBL/GenBank/DDBJ databases">
        <title>Genome sequence of Nocardia seriolae strain EM150506, isolated from Anguila japonica.</title>
        <authorList>
            <person name="Han H.-J."/>
        </authorList>
    </citation>
    <scope>NUCLEOTIDE SEQUENCE [LARGE SCALE GENOMIC DNA]</scope>
    <source>
        <strain evidence="6 9">EM150506</strain>
    </source>
</reference>
<dbReference type="Pfam" id="PF12833">
    <property type="entry name" value="HTH_18"/>
    <property type="match status" value="1"/>
</dbReference>
<protein>
    <submittedName>
        <fullName evidence="7">AraC family transcriptional regulator</fullName>
    </submittedName>
    <submittedName>
        <fullName evidence="6">Ornithine utilization regulator</fullName>
    </submittedName>
</protein>
<keyword evidence="3" id="KW-0804">Transcription</keyword>
<evidence type="ECO:0000256" key="4">
    <source>
        <dbReference type="SAM" id="MobiDB-lite"/>
    </source>
</evidence>
<evidence type="ECO:0000313" key="6">
    <source>
        <dbReference type="EMBL" id="APA98347.1"/>
    </source>
</evidence>
<keyword evidence="8" id="KW-1185">Reference proteome</keyword>
<proteinExistence type="predicted"/>
<dbReference type="KEGG" id="nsr:NS506_04299"/>
<dbReference type="SMART" id="SM00342">
    <property type="entry name" value="HTH_ARAC"/>
    <property type="match status" value="1"/>
</dbReference>
<evidence type="ECO:0000256" key="2">
    <source>
        <dbReference type="ARBA" id="ARBA00023125"/>
    </source>
</evidence>
<evidence type="ECO:0000313" key="8">
    <source>
        <dbReference type="Proteomes" id="UP000037179"/>
    </source>
</evidence>
<dbReference type="Gene3D" id="1.10.10.60">
    <property type="entry name" value="Homeodomain-like"/>
    <property type="match status" value="1"/>
</dbReference>
<gene>
    <name evidence="6" type="ORF">NS506_04299</name>
    <name evidence="7" type="ORF">NSK11_contig00068-0022</name>
</gene>
<dbReference type="Proteomes" id="UP000037179">
    <property type="component" value="Unassembled WGS sequence"/>
</dbReference>
<dbReference type="RefSeq" id="WP_052086631.1">
    <property type="nucleotide sequence ID" value="NZ_AP017900.1"/>
</dbReference>
<dbReference type="EMBL" id="BBYQ01000068">
    <property type="protein sequence ID" value="GAP29932.1"/>
    <property type="molecule type" value="Genomic_DNA"/>
</dbReference>
<dbReference type="PROSITE" id="PS01124">
    <property type="entry name" value="HTH_ARAC_FAMILY_2"/>
    <property type="match status" value="1"/>
</dbReference>
<organism evidence="7 8">
    <name type="scientific">Nocardia seriolae</name>
    <dbReference type="NCBI Taxonomy" id="37332"/>
    <lineage>
        <taxon>Bacteria</taxon>
        <taxon>Bacillati</taxon>
        <taxon>Actinomycetota</taxon>
        <taxon>Actinomycetes</taxon>
        <taxon>Mycobacteriales</taxon>
        <taxon>Nocardiaceae</taxon>
        <taxon>Nocardia</taxon>
    </lineage>
</organism>
<dbReference type="Proteomes" id="UP000180166">
    <property type="component" value="Chromosome"/>
</dbReference>
<evidence type="ECO:0000256" key="3">
    <source>
        <dbReference type="ARBA" id="ARBA00023163"/>
    </source>
</evidence>
<evidence type="ECO:0000256" key="1">
    <source>
        <dbReference type="ARBA" id="ARBA00023015"/>
    </source>
</evidence>
<keyword evidence="1" id="KW-0805">Transcription regulation</keyword>
<feature type="domain" description="HTH araC/xylS-type" evidence="5">
    <location>
        <begin position="242"/>
        <end position="339"/>
    </location>
</feature>
<dbReference type="InterPro" id="IPR032687">
    <property type="entry name" value="AraC-type_N"/>
</dbReference>
<dbReference type="GeneID" id="93375217"/>
<feature type="region of interest" description="Disordered" evidence="4">
    <location>
        <begin position="332"/>
        <end position="364"/>
    </location>
</feature>
<reference evidence="8" key="1">
    <citation type="submission" date="2015-07" db="EMBL/GenBank/DDBJ databases">
        <title>Nocardia seriolae U-1 whole genome shotgun sequence.</title>
        <authorList>
            <person name="Imajoh M."/>
            <person name="Fukumoto Y."/>
            <person name="Sukeda M."/>
            <person name="Yamane J."/>
            <person name="Yamasaki K."/>
            <person name="Shimizu M."/>
            <person name="Ohnishi K."/>
            <person name="Oshima S."/>
        </authorList>
    </citation>
    <scope>NUCLEOTIDE SEQUENCE [LARGE SCALE GENOMIC DNA]</scope>
    <source>
        <strain evidence="8">U-1</strain>
    </source>
</reference>
<dbReference type="InterPro" id="IPR009057">
    <property type="entry name" value="Homeodomain-like_sf"/>
</dbReference>
<accession>A0ABC9YX06</accession>
<dbReference type="SUPFAM" id="SSF46689">
    <property type="entry name" value="Homeodomain-like"/>
    <property type="match status" value="1"/>
</dbReference>
<dbReference type="InterPro" id="IPR018060">
    <property type="entry name" value="HTH_AraC"/>
</dbReference>
<reference evidence="7 8" key="2">
    <citation type="journal article" date="2016" name="Genome Announc.">
        <title>Draft Genome Sequence of Erythromycin- and Oxytetracycline-Sensitive Nocardia seriolae Strain U-1 (NBRC 110359).</title>
        <authorList>
            <person name="Imajoh M."/>
            <person name="Sukeda M."/>
            <person name="Shimizu M."/>
            <person name="Yamane J."/>
            <person name="Ohnishi K."/>
            <person name="Oshima S."/>
        </authorList>
    </citation>
    <scope>NUCLEOTIDE SEQUENCE [LARGE SCALE GENOMIC DNA]</scope>
    <source>
        <strain evidence="7 8">U-1</strain>
    </source>
</reference>
<evidence type="ECO:0000259" key="5">
    <source>
        <dbReference type="PROSITE" id="PS01124"/>
    </source>
</evidence>
<dbReference type="Pfam" id="PF12625">
    <property type="entry name" value="Arabinose_bd"/>
    <property type="match status" value="1"/>
</dbReference>
<evidence type="ECO:0000313" key="9">
    <source>
        <dbReference type="Proteomes" id="UP000180166"/>
    </source>
</evidence>
<keyword evidence="2" id="KW-0238">DNA-binding</keyword>
<sequence>MEIFDPEFSAANIAPTVLIRLCAVAEERGVDPEQWFLGTGVLPGRLDSPAARVSYRQATTIIRRAVRAMPEGALGLEVGSRDSTVTYGMLGFAMRSSRTAGDAMALASEMSGLAGTLTDFGFSRRGELSTLRVFERVPDPELVRFLTEQAIAAALSFGRSLVGDGVEPVGVRLSYPEPAYAADYRRYFRCPVEFGSGVSELDFRTELFTRPIPTYNRAGLTVAVEACRRMAGGGAAGNDVVASVESILGENLRRSMSMSEVAERLFITERTLRRRLRSAGAKYIDIRDRVRQRRALFLVRETGMTIVQIAAETGYRDAREFRRAYVRWNGEPPSRTRARGALGSSTADTGITGRLPVEDGRIAS</sequence>
<dbReference type="GO" id="GO:0003677">
    <property type="term" value="F:DNA binding"/>
    <property type="evidence" value="ECO:0007669"/>
    <property type="project" value="UniProtKB-KW"/>
</dbReference>
<dbReference type="PANTHER" id="PTHR47894:SF1">
    <property type="entry name" value="HTH-TYPE TRANSCRIPTIONAL REGULATOR VQSM"/>
    <property type="match status" value="1"/>
</dbReference>
<name>A0ABC9YX06_9NOCA</name>
<dbReference type="PANTHER" id="PTHR47894">
    <property type="entry name" value="HTH-TYPE TRANSCRIPTIONAL REGULATOR GADX"/>
    <property type="match status" value="1"/>
</dbReference>